<accession>A0ABQ6FUQ3</accession>
<organism evidence="1 2">
    <name type="scientific">Dictyobacter halimunensis</name>
    <dbReference type="NCBI Taxonomy" id="3026934"/>
    <lineage>
        <taxon>Bacteria</taxon>
        <taxon>Bacillati</taxon>
        <taxon>Chloroflexota</taxon>
        <taxon>Ktedonobacteria</taxon>
        <taxon>Ktedonobacterales</taxon>
        <taxon>Dictyobacteraceae</taxon>
        <taxon>Dictyobacter</taxon>
    </lineage>
</organism>
<keyword evidence="2" id="KW-1185">Reference proteome</keyword>
<name>A0ABQ6FUQ3_9CHLR</name>
<proteinExistence type="predicted"/>
<reference evidence="1 2" key="1">
    <citation type="submission" date="2023-02" db="EMBL/GenBank/DDBJ databases">
        <title>Dictyobacter halimunensis sp. nov., a new member of the class Ktedonobacteria from forest soil in a geothermal area.</title>
        <authorList>
            <person name="Rachmania M.K."/>
            <person name="Ningsih F."/>
            <person name="Sakai Y."/>
            <person name="Yabe S."/>
            <person name="Yokota A."/>
            <person name="Sjamsuridzal W."/>
        </authorList>
    </citation>
    <scope>NUCLEOTIDE SEQUENCE [LARGE SCALE GENOMIC DNA]</scope>
    <source>
        <strain evidence="1 2">S3.2.2.5</strain>
    </source>
</reference>
<evidence type="ECO:0000313" key="2">
    <source>
        <dbReference type="Proteomes" id="UP001344906"/>
    </source>
</evidence>
<protein>
    <submittedName>
        <fullName evidence="1">Uncharacterized protein</fullName>
    </submittedName>
</protein>
<evidence type="ECO:0000313" key="1">
    <source>
        <dbReference type="EMBL" id="GLV57983.1"/>
    </source>
</evidence>
<comment type="caution">
    <text evidence="1">The sequence shown here is derived from an EMBL/GenBank/DDBJ whole genome shotgun (WGS) entry which is preliminary data.</text>
</comment>
<dbReference type="Proteomes" id="UP001344906">
    <property type="component" value="Unassembled WGS sequence"/>
</dbReference>
<sequence>MIGLVLKGYLRPSGSITIRGKGIFLSDQGPFIRGNADMVVGASLTPDIAGTTGIGTVRTTIRIDAIASLAIVECDLGAAIGRNAHVIARKSFTPDIAGNAGVWTIRA</sequence>
<dbReference type="EMBL" id="BSRI01000002">
    <property type="protein sequence ID" value="GLV57983.1"/>
    <property type="molecule type" value="Genomic_DNA"/>
</dbReference>
<gene>
    <name evidence="1" type="ORF">KDH_48170</name>
</gene>